<evidence type="ECO:0000259" key="1">
    <source>
        <dbReference type="Pfam" id="PF09848"/>
    </source>
</evidence>
<reference evidence="2 3" key="1">
    <citation type="submission" date="2018-08" db="EMBL/GenBank/DDBJ databases">
        <title>Genomic Encyclopedia of Type Strains, Phase III (KMG-III): the genomes of soil and plant-associated and newly described type strains.</title>
        <authorList>
            <person name="Whitman W."/>
        </authorList>
    </citation>
    <scope>NUCLEOTIDE SEQUENCE [LARGE SCALE GENOMIC DNA]</scope>
    <source>
        <strain evidence="2 3">325-5</strain>
    </source>
</reference>
<dbReference type="InterPro" id="IPR018647">
    <property type="entry name" value="SLFN_3-like_DNA/RNA_helicase"/>
</dbReference>
<dbReference type="OrthoDB" id="3193269at2"/>
<dbReference type="Proteomes" id="UP000256429">
    <property type="component" value="Unassembled WGS sequence"/>
</dbReference>
<dbReference type="EMBL" id="QTTQ01000013">
    <property type="protein sequence ID" value="REE78838.1"/>
    <property type="molecule type" value="Genomic_DNA"/>
</dbReference>
<organism evidence="2 3">
    <name type="scientific">Lutibacter oceani</name>
    <dbReference type="NCBI Taxonomy" id="1853311"/>
    <lineage>
        <taxon>Bacteria</taxon>
        <taxon>Pseudomonadati</taxon>
        <taxon>Bacteroidota</taxon>
        <taxon>Flavobacteriia</taxon>
        <taxon>Flavobacteriales</taxon>
        <taxon>Flavobacteriaceae</taxon>
        <taxon>Lutibacter</taxon>
    </lineage>
</organism>
<evidence type="ECO:0000313" key="2">
    <source>
        <dbReference type="EMBL" id="REE78838.1"/>
    </source>
</evidence>
<comment type="caution">
    <text evidence="2">The sequence shown here is derived from an EMBL/GenBank/DDBJ whole genome shotgun (WGS) entry which is preliminary data.</text>
</comment>
<protein>
    <submittedName>
        <fullName evidence="2">Uncharacterized protein DUF2075</fullName>
    </submittedName>
</protein>
<proteinExistence type="predicted"/>
<dbReference type="InterPro" id="IPR027417">
    <property type="entry name" value="P-loop_NTPase"/>
</dbReference>
<evidence type="ECO:0000313" key="3">
    <source>
        <dbReference type="Proteomes" id="UP000256429"/>
    </source>
</evidence>
<dbReference type="Gene3D" id="3.40.50.300">
    <property type="entry name" value="P-loop containing nucleotide triphosphate hydrolases"/>
    <property type="match status" value="1"/>
</dbReference>
<dbReference type="SUPFAM" id="SSF52540">
    <property type="entry name" value="P-loop containing nucleoside triphosphate hydrolases"/>
    <property type="match status" value="2"/>
</dbReference>
<dbReference type="Pfam" id="PF09848">
    <property type="entry name" value="SLFN-g3_helicase"/>
    <property type="match status" value="1"/>
</dbReference>
<dbReference type="AlphaFoldDB" id="A0A3D9RIB2"/>
<name>A0A3D9RIB2_9FLAO</name>
<gene>
    <name evidence="2" type="ORF">BX611_2973</name>
</gene>
<keyword evidence="3" id="KW-1185">Reference proteome</keyword>
<accession>A0A3D9RIB2</accession>
<sequence>MKRAYYSNSILGFLKDDNSKILGELSLYHTHALEELQKNAWIGEINILKDQLQDFPNGQVYFEFAIPRMGKRVDNIVVINDIVFVLEFKVGDFEYGNHAIEQVIDYTLDLKNFHEGSHHTKLIPVLISTNASDFDNDQDQIEDLYTAARTNKNNLGEYLKEVLKNSNGDNINHFDWETSIYKPTPTIVEAAQALYKGHNVQEISRSDAGAINLSRTATCLNRIVENSKLYLKKSICFVTGVPGAGKTLAGLNIANERMKSDEDEHAVFLSGNGPLVDVLREALTRDEVKTSKENGTPLTKKQAAIKANSFIQNIHHFRDDNLISLKAPIEKVVVFDEAQRAWTRAKASSFMKVKKGVEDFNMSEPEFLIDVMNRHQDWCVIICLIGGGQEINTGEAGLEEWILALKEHYSEWDIHYSDLISENKNYIKSAELRSWIKENGESEKDLHLAVSVRSFRSEQLSNFVHELLELNTNSVKSLYQEIKDDYPIVLTRDLEIAKGWLRNNAKGTERMGIVSSSGARRLRPHSIDVKNEISPAEWFLNDENDIRSSYFLEVIATEFDIQGLEIDWVCLAWGANFFLDTENEWNFQKFSGTKWQNINQEITKQYLINTYRVLLTRARQGMVLFIPRGSDIDHTRPSEFYDATFKYLKDLGIKELTKDNFVPVKPKKKFNPKLKIVSSKSSPNQTKLFSQKLENKNSAEIPPNKVKIGKFVKTTLLNLFNQNLIDTAEIIRMQNEDYSRDTFHIQYPLLRKKLSTDPDKILRYWKGVININKIDYFICSEWYEQPNNNDRPYFLKWLRKIRNTETT</sequence>
<feature type="domain" description="Schlafen group 3-like DNA/RNA helicase" evidence="1">
    <location>
        <begin position="233"/>
        <end position="627"/>
    </location>
</feature>
<dbReference type="RefSeq" id="WP_115882718.1">
    <property type="nucleotide sequence ID" value="NZ_QTTQ01000013.1"/>
</dbReference>